<accession>A0A7Z2GKB7</accession>
<dbReference type="Gene3D" id="2.40.30.10">
    <property type="entry name" value="Translation factors"/>
    <property type="match status" value="1"/>
</dbReference>
<proteinExistence type="predicted"/>
<evidence type="ECO:0000313" key="10">
    <source>
        <dbReference type="Proteomes" id="UP000433577"/>
    </source>
</evidence>
<dbReference type="InterPro" id="IPR001433">
    <property type="entry name" value="OxRdtase_FAD/NAD-bd"/>
</dbReference>
<evidence type="ECO:0000256" key="1">
    <source>
        <dbReference type="ARBA" id="ARBA00022630"/>
    </source>
</evidence>
<keyword evidence="6" id="KW-0411">Iron-sulfur</keyword>
<sequence>MSNPSASKAGFTALVRTLRHEAPGIMSIELIPPRGERFPAFEPGAHIDLHLASGLLRSYSLLNPCGETDRYVVGVQIDKKGRGGSRFIHENFRVGMSVQLSAPRNLFALDENAAHSVLIAGGIGVTPILCMYRRLIELGRPVQMLYCARSGEHAAFIDELRAMSEASATEAKLEVHFDVDNDGRPVDLKSYLANVPADAHVYCCGPAPMLDAFDAACETVGIANKHIERFAAVVQAEPAANHGYSVELARSKKLVEVAPGKTLLDSLLAAGVEVEHSCMEGICGSCETRVLSGCPDHRDSVLSASERAANQVMMVCVSGCKGEKLVLDL</sequence>
<keyword evidence="5" id="KW-0408">Iron</keyword>
<dbReference type="InterPro" id="IPR017927">
    <property type="entry name" value="FAD-bd_FR_type"/>
</dbReference>
<dbReference type="SUPFAM" id="SSF52343">
    <property type="entry name" value="Ferredoxin reductase-like, C-terminal NADP-linked domain"/>
    <property type="match status" value="1"/>
</dbReference>
<dbReference type="PRINTS" id="PR00409">
    <property type="entry name" value="PHDIOXRDTASE"/>
</dbReference>
<feature type="domain" description="2Fe-2S ferredoxin-type" evidence="7">
    <location>
        <begin position="244"/>
        <end position="329"/>
    </location>
</feature>
<organism evidence="9 10">
    <name type="scientific">Paraburkholderia acidisoli</name>
    <dbReference type="NCBI Taxonomy" id="2571748"/>
    <lineage>
        <taxon>Bacteria</taxon>
        <taxon>Pseudomonadati</taxon>
        <taxon>Pseudomonadota</taxon>
        <taxon>Betaproteobacteria</taxon>
        <taxon>Burkholderiales</taxon>
        <taxon>Burkholderiaceae</taxon>
        <taxon>Paraburkholderia</taxon>
    </lineage>
</organism>
<dbReference type="PANTHER" id="PTHR47354">
    <property type="entry name" value="NADH OXIDOREDUCTASE HCR"/>
    <property type="match status" value="1"/>
</dbReference>
<dbReference type="InterPro" id="IPR050415">
    <property type="entry name" value="MRET"/>
</dbReference>
<dbReference type="InterPro" id="IPR012675">
    <property type="entry name" value="Beta-grasp_dom_sf"/>
</dbReference>
<dbReference type="RefSeq" id="WP_158952370.1">
    <property type="nucleotide sequence ID" value="NZ_CP046914.1"/>
</dbReference>
<dbReference type="Proteomes" id="UP000433577">
    <property type="component" value="Chromosome 2"/>
</dbReference>
<dbReference type="OrthoDB" id="544091at2"/>
<dbReference type="KEGG" id="pacs:FAZ98_16390"/>
<dbReference type="SUPFAM" id="SSF54292">
    <property type="entry name" value="2Fe-2S ferredoxin-like"/>
    <property type="match status" value="1"/>
</dbReference>
<evidence type="ECO:0000256" key="6">
    <source>
        <dbReference type="ARBA" id="ARBA00023014"/>
    </source>
</evidence>
<dbReference type="PANTHER" id="PTHR47354:SF1">
    <property type="entry name" value="CARNITINE MONOOXYGENASE REDUCTASE SUBUNIT"/>
    <property type="match status" value="1"/>
</dbReference>
<dbReference type="Gene3D" id="3.10.20.30">
    <property type="match status" value="1"/>
</dbReference>
<evidence type="ECO:0000256" key="3">
    <source>
        <dbReference type="ARBA" id="ARBA00022723"/>
    </source>
</evidence>
<dbReference type="EMBL" id="CP046914">
    <property type="protein sequence ID" value="QGZ63377.1"/>
    <property type="molecule type" value="Genomic_DNA"/>
</dbReference>
<dbReference type="PROSITE" id="PS00197">
    <property type="entry name" value="2FE2S_FER_1"/>
    <property type="match status" value="1"/>
</dbReference>
<dbReference type="Pfam" id="PF00111">
    <property type="entry name" value="Fer2"/>
    <property type="match status" value="1"/>
</dbReference>
<evidence type="ECO:0000259" key="7">
    <source>
        <dbReference type="PROSITE" id="PS51085"/>
    </source>
</evidence>
<evidence type="ECO:0000256" key="4">
    <source>
        <dbReference type="ARBA" id="ARBA00023002"/>
    </source>
</evidence>
<dbReference type="GO" id="GO:0051537">
    <property type="term" value="F:2 iron, 2 sulfur cluster binding"/>
    <property type="evidence" value="ECO:0007669"/>
    <property type="project" value="UniProtKB-KW"/>
</dbReference>
<feature type="domain" description="FAD-binding FR-type" evidence="8">
    <location>
        <begin position="8"/>
        <end position="110"/>
    </location>
</feature>
<dbReference type="Pfam" id="PF00175">
    <property type="entry name" value="NAD_binding_1"/>
    <property type="match status" value="1"/>
</dbReference>
<dbReference type="GO" id="GO:0016491">
    <property type="term" value="F:oxidoreductase activity"/>
    <property type="evidence" value="ECO:0007669"/>
    <property type="project" value="UniProtKB-KW"/>
</dbReference>
<dbReference type="AlphaFoldDB" id="A0A7Z2GKB7"/>
<evidence type="ECO:0000256" key="2">
    <source>
        <dbReference type="ARBA" id="ARBA00022714"/>
    </source>
</evidence>
<dbReference type="InterPro" id="IPR001041">
    <property type="entry name" value="2Fe-2S_ferredoxin-type"/>
</dbReference>
<keyword evidence="10" id="KW-1185">Reference proteome</keyword>
<dbReference type="GO" id="GO:0046872">
    <property type="term" value="F:metal ion binding"/>
    <property type="evidence" value="ECO:0007669"/>
    <property type="project" value="UniProtKB-KW"/>
</dbReference>
<evidence type="ECO:0000313" key="9">
    <source>
        <dbReference type="EMBL" id="QGZ63377.1"/>
    </source>
</evidence>
<keyword evidence="1" id="KW-0285">Flavoprotein</keyword>
<dbReference type="CDD" id="cd00207">
    <property type="entry name" value="fer2"/>
    <property type="match status" value="1"/>
</dbReference>
<dbReference type="SUPFAM" id="SSF63380">
    <property type="entry name" value="Riboflavin synthase domain-like"/>
    <property type="match status" value="1"/>
</dbReference>
<dbReference type="PROSITE" id="PS51384">
    <property type="entry name" value="FAD_FR"/>
    <property type="match status" value="1"/>
</dbReference>
<dbReference type="Gene3D" id="3.40.50.80">
    <property type="entry name" value="Nucleotide-binding domain of ferredoxin-NADP reductase (FNR) module"/>
    <property type="match status" value="1"/>
</dbReference>
<evidence type="ECO:0000259" key="8">
    <source>
        <dbReference type="PROSITE" id="PS51384"/>
    </source>
</evidence>
<evidence type="ECO:0000256" key="5">
    <source>
        <dbReference type="ARBA" id="ARBA00023004"/>
    </source>
</evidence>
<dbReference type="InterPro" id="IPR006058">
    <property type="entry name" value="2Fe2S_fd_BS"/>
</dbReference>
<dbReference type="CDD" id="cd06185">
    <property type="entry name" value="PDR_like"/>
    <property type="match status" value="1"/>
</dbReference>
<protein>
    <submittedName>
        <fullName evidence="9">2Fe-2S iron-sulfur cluster binding domain-containing protein</fullName>
    </submittedName>
</protein>
<dbReference type="InterPro" id="IPR039261">
    <property type="entry name" value="FNR_nucleotide-bd"/>
</dbReference>
<gene>
    <name evidence="9" type="ORF">FAZ98_16390</name>
</gene>
<dbReference type="InterPro" id="IPR017938">
    <property type="entry name" value="Riboflavin_synthase-like_b-brl"/>
</dbReference>
<name>A0A7Z2GKB7_9BURK</name>
<keyword evidence="4" id="KW-0560">Oxidoreductase</keyword>
<keyword evidence="3" id="KW-0479">Metal-binding</keyword>
<keyword evidence="2" id="KW-0001">2Fe-2S</keyword>
<dbReference type="InterPro" id="IPR036010">
    <property type="entry name" value="2Fe-2S_ferredoxin-like_sf"/>
</dbReference>
<dbReference type="PROSITE" id="PS51085">
    <property type="entry name" value="2FE2S_FER_2"/>
    <property type="match status" value="1"/>
</dbReference>
<reference evidence="9 10" key="1">
    <citation type="submission" date="2019-12" db="EMBL/GenBank/DDBJ databases">
        <title>Paraburkholderia acidiphila 7Q-K02 sp. nov and Paraburkholderia acidisoli DHF22 sp. nov., two strains isolated from forest soil.</title>
        <authorList>
            <person name="Gao Z."/>
            <person name="Qiu L."/>
        </authorList>
    </citation>
    <scope>NUCLEOTIDE SEQUENCE [LARGE SCALE GENOMIC DNA]</scope>
    <source>
        <strain evidence="9 10">DHF22</strain>
    </source>
</reference>